<dbReference type="EMBL" id="SPQZ01000001">
    <property type="protein sequence ID" value="TFV99706.1"/>
    <property type="molecule type" value="Genomic_DNA"/>
</dbReference>
<dbReference type="Proteomes" id="UP000298127">
    <property type="component" value="Unassembled WGS sequence"/>
</dbReference>
<comment type="caution">
    <text evidence="5">The sequence shown here is derived from an EMBL/GenBank/DDBJ whole genome shotgun (WGS) entry which is preliminary data.</text>
</comment>
<dbReference type="CDD" id="cd01561">
    <property type="entry name" value="CBS_like"/>
    <property type="match status" value="1"/>
</dbReference>
<dbReference type="Gene3D" id="3.40.50.1100">
    <property type="match status" value="2"/>
</dbReference>
<dbReference type="InterPro" id="IPR001216">
    <property type="entry name" value="P-phosphate_BS"/>
</dbReference>
<evidence type="ECO:0000256" key="2">
    <source>
        <dbReference type="ARBA" id="ARBA00007103"/>
    </source>
</evidence>
<dbReference type="AlphaFoldDB" id="A0A4Y9R888"/>
<evidence type="ECO:0000256" key="1">
    <source>
        <dbReference type="ARBA" id="ARBA00001933"/>
    </source>
</evidence>
<dbReference type="PROSITE" id="PS00901">
    <property type="entry name" value="CYS_SYNTHASE"/>
    <property type="match status" value="1"/>
</dbReference>
<proteinExistence type="inferred from homology"/>
<comment type="cofactor">
    <cofactor evidence="1">
        <name>pyridoxal 5'-phosphate</name>
        <dbReference type="ChEBI" id="CHEBI:597326"/>
    </cofactor>
</comment>
<dbReference type="GO" id="GO:0006535">
    <property type="term" value="P:cysteine biosynthetic process from serine"/>
    <property type="evidence" value="ECO:0007669"/>
    <property type="project" value="InterPro"/>
</dbReference>
<sequence length="335" mass="34523">MSIAESPSPALPPAIAAALDAPAWEVLPSVAHLIGETPMVELTTLTLGLPARIVVKLEGRNPGGSAKDRAALTMVRSAEASGSLAPGGTIVESSSGNTGIGLALVGRLTGHPVVIVHDANTSAEKKSLLAAFGARLVEADWDASPDDPANPRAIAARITAETPGAWQSRQFDNADNPEAHVLTTGPELWRQTAGLVTHFVASIGTGGTISGVGRYLRDVSDGRVRVIGANPVGSTYGGAPDGPIRIDGVGTRWPREWWPRNVDSTVIDEVRTIDDERVHDIARALALEEGLLLGPSSALAVATALEVAGEAPAGSVIAVISADSGLNYLSKGLYT</sequence>
<comment type="similarity">
    <text evidence="2">Belongs to the cysteine synthase/cystathionine beta-synthase family.</text>
</comment>
<evidence type="ECO:0000313" key="5">
    <source>
        <dbReference type="EMBL" id="TFV99706.1"/>
    </source>
</evidence>
<dbReference type="InterPro" id="IPR050214">
    <property type="entry name" value="Cys_Synth/Cystath_Beta-Synth"/>
</dbReference>
<dbReference type="SUPFAM" id="SSF53686">
    <property type="entry name" value="Tryptophan synthase beta subunit-like PLP-dependent enzymes"/>
    <property type="match status" value="1"/>
</dbReference>
<evidence type="ECO:0000259" key="4">
    <source>
        <dbReference type="Pfam" id="PF00291"/>
    </source>
</evidence>
<keyword evidence="3" id="KW-0663">Pyridoxal phosphate</keyword>
<protein>
    <submittedName>
        <fullName evidence="5">Cysteine synthase family protein</fullName>
    </submittedName>
</protein>
<dbReference type="InterPro" id="IPR036052">
    <property type="entry name" value="TrpB-like_PALP_sf"/>
</dbReference>
<gene>
    <name evidence="5" type="ORF">E4M00_00415</name>
</gene>
<keyword evidence="6" id="KW-1185">Reference proteome</keyword>
<dbReference type="Pfam" id="PF00291">
    <property type="entry name" value="PALP"/>
    <property type="match status" value="1"/>
</dbReference>
<dbReference type="FunFam" id="3.40.50.1100:FF:000003">
    <property type="entry name" value="Cystathionine beta-synthase"/>
    <property type="match status" value="1"/>
</dbReference>
<dbReference type="GO" id="GO:0016765">
    <property type="term" value="F:transferase activity, transferring alkyl or aryl (other than methyl) groups"/>
    <property type="evidence" value="ECO:0007669"/>
    <property type="project" value="UniProtKB-ARBA"/>
</dbReference>
<accession>A0A4Y9R888</accession>
<evidence type="ECO:0000313" key="6">
    <source>
        <dbReference type="Proteomes" id="UP000298127"/>
    </source>
</evidence>
<dbReference type="InterPro" id="IPR001926">
    <property type="entry name" value="TrpB-like_PALP"/>
</dbReference>
<organism evidence="5 6">
    <name type="scientific">Orlajensenia leifsoniae</name>
    <dbReference type="NCBI Taxonomy" id="2561933"/>
    <lineage>
        <taxon>Bacteria</taxon>
        <taxon>Bacillati</taxon>
        <taxon>Actinomycetota</taxon>
        <taxon>Actinomycetes</taxon>
        <taxon>Micrococcales</taxon>
        <taxon>Microbacteriaceae</taxon>
        <taxon>Orlajensenia</taxon>
    </lineage>
</organism>
<name>A0A4Y9R888_9MICO</name>
<dbReference type="RefSeq" id="WP_135118606.1">
    <property type="nucleotide sequence ID" value="NZ_SPQZ01000001.1"/>
</dbReference>
<evidence type="ECO:0000256" key="3">
    <source>
        <dbReference type="ARBA" id="ARBA00022898"/>
    </source>
</evidence>
<feature type="domain" description="Tryptophan synthase beta chain-like PALP" evidence="4">
    <location>
        <begin position="32"/>
        <end position="320"/>
    </location>
</feature>
<reference evidence="5 6" key="1">
    <citation type="journal article" date="2018" name="J. Microbiol.">
        <title>Leifsonia flava sp. nov., a novel actinobacterium isolated from the rhizosphere of Aquilegia viridiflora.</title>
        <authorList>
            <person name="Cai Y."/>
            <person name="Tao W.Z."/>
            <person name="Ma Y.J."/>
            <person name="Cheng J."/>
            <person name="Zhang M.Y."/>
            <person name="Zhang Y.X."/>
        </authorList>
    </citation>
    <scope>NUCLEOTIDE SEQUENCE [LARGE SCALE GENOMIC DNA]</scope>
    <source>
        <strain evidence="5 6">SYP-B2174</strain>
    </source>
</reference>
<dbReference type="PANTHER" id="PTHR10314">
    <property type="entry name" value="CYSTATHIONINE BETA-SYNTHASE"/>
    <property type="match status" value="1"/>
</dbReference>